<evidence type="ECO:0000313" key="3">
    <source>
        <dbReference type="Proteomes" id="UP000000763"/>
    </source>
</evidence>
<reference evidence="3" key="1">
    <citation type="journal article" date="2005" name="Nature">
        <title>The map-based sequence of the rice genome.</title>
        <authorList>
            <consortium name="International rice genome sequencing project (IRGSP)"/>
            <person name="Matsumoto T."/>
            <person name="Wu J."/>
            <person name="Kanamori H."/>
            <person name="Katayose Y."/>
            <person name="Fujisawa M."/>
            <person name="Namiki N."/>
            <person name="Mizuno H."/>
            <person name="Yamamoto K."/>
            <person name="Antonio B.A."/>
            <person name="Baba T."/>
            <person name="Sakata K."/>
            <person name="Nagamura Y."/>
            <person name="Aoki H."/>
            <person name="Arikawa K."/>
            <person name="Arita K."/>
            <person name="Bito T."/>
            <person name="Chiden Y."/>
            <person name="Fujitsuka N."/>
            <person name="Fukunaka R."/>
            <person name="Hamada M."/>
            <person name="Harada C."/>
            <person name="Hayashi A."/>
            <person name="Hijishita S."/>
            <person name="Honda M."/>
            <person name="Hosokawa S."/>
            <person name="Ichikawa Y."/>
            <person name="Idonuma A."/>
            <person name="Iijima M."/>
            <person name="Ikeda M."/>
            <person name="Ikeno M."/>
            <person name="Ito K."/>
            <person name="Ito S."/>
            <person name="Ito T."/>
            <person name="Ito Y."/>
            <person name="Ito Y."/>
            <person name="Iwabuchi A."/>
            <person name="Kamiya K."/>
            <person name="Karasawa W."/>
            <person name="Kurita K."/>
            <person name="Katagiri S."/>
            <person name="Kikuta A."/>
            <person name="Kobayashi H."/>
            <person name="Kobayashi N."/>
            <person name="Machita K."/>
            <person name="Maehara T."/>
            <person name="Masukawa M."/>
            <person name="Mizubayashi T."/>
            <person name="Mukai Y."/>
            <person name="Nagasaki H."/>
            <person name="Nagata Y."/>
            <person name="Naito S."/>
            <person name="Nakashima M."/>
            <person name="Nakama Y."/>
            <person name="Nakamichi Y."/>
            <person name="Nakamura M."/>
            <person name="Meguro A."/>
            <person name="Negishi M."/>
            <person name="Ohta I."/>
            <person name="Ohta T."/>
            <person name="Okamoto M."/>
            <person name="Ono N."/>
            <person name="Saji S."/>
            <person name="Sakaguchi M."/>
            <person name="Sakai K."/>
            <person name="Shibata M."/>
            <person name="Shimokawa T."/>
            <person name="Song J."/>
            <person name="Takazaki Y."/>
            <person name="Terasawa K."/>
            <person name="Tsugane M."/>
            <person name="Tsuji K."/>
            <person name="Ueda S."/>
            <person name="Waki K."/>
            <person name="Yamagata H."/>
            <person name="Yamamoto M."/>
            <person name="Yamamoto S."/>
            <person name="Yamane H."/>
            <person name="Yoshiki S."/>
            <person name="Yoshihara R."/>
            <person name="Yukawa K."/>
            <person name="Zhong H."/>
            <person name="Yano M."/>
            <person name="Yuan Q."/>
            <person name="Ouyang S."/>
            <person name="Liu J."/>
            <person name="Jones K.M."/>
            <person name="Gansberger K."/>
            <person name="Moffat K."/>
            <person name="Hill J."/>
            <person name="Bera J."/>
            <person name="Fadrosh D."/>
            <person name="Jin S."/>
            <person name="Johri S."/>
            <person name="Kim M."/>
            <person name="Overton L."/>
            <person name="Reardon M."/>
            <person name="Tsitrin T."/>
            <person name="Vuong H."/>
            <person name="Weaver B."/>
            <person name="Ciecko A."/>
            <person name="Tallon L."/>
            <person name="Jackson J."/>
            <person name="Pai G."/>
            <person name="Aken S.V."/>
            <person name="Utterback T."/>
            <person name="Reidmuller S."/>
            <person name="Feldblyum T."/>
            <person name="Hsiao J."/>
            <person name="Zismann V."/>
            <person name="Iobst S."/>
            <person name="de Vazeille A.R."/>
            <person name="Buell C.R."/>
            <person name="Ying K."/>
            <person name="Li Y."/>
            <person name="Lu T."/>
            <person name="Huang Y."/>
            <person name="Zhao Q."/>
            <person name="Feng Q."/>
            <person name="Zhang L."/>
            <person name="Zhu J."/>
            <person name="Weng Q."/>
            <person name="Mu J."/>
            <person name="Lu Y."/>
            <person name="Fan D."/>
            <person name="Liu Y."/>
            <person name="Guan J."/>
            <person name="Zhang Y."/>
            <person name="Yu S."/>
            <person name="Liu X."/>
            <person name="Zhang Y."/>
            <person name="Hong G."/>
            <person name="Han B."/>
            <person name="Choisne N."/>
            <person name="Demange N."/>
            <person name="Orjeda G."/>
            <person name="Samain S."/>
            <person name="Cattolico L."/>
            <person name="Pelletier E."/>
            <person name="Couloux A."/>
            <person name="Segurens B."/>
            <person name="Wincker P."/>
            <person name="D'Hont A."/>
            <person name="Scarpelli C."/>
            <person name="Weissenbach J."/>
            <person name="Salanoubat M."/>
            <person name="Quetier F."/>
            <person name="Yu Y."/>
            <person name="Kim H.R."/>
            <person name="Rambo T."/>
            <person name="Currie J."/>
            <person name="Collura K."/>
            <person name="Luo M."/>
            <person name="Yang T."/>
            <person name="Ammiraju J.S.S."/>
            <person name="Engler F."/>
            <person name="Soderlund C."/>
            <person name="Wing R.A."/>
            <person name="Palmer L.E."/>
            <person name="de la Bastide M."/>
            <person name="Spiegel L."/>
            <person name="Nascimento L."/>
            <person name="Zutavern T."/>
            <person name="O'Shaughnessy A."/>
            <person name="Dike S."/>
            <person name="Dedhia N."/>
            <person name="Preston R."/>
            <person name="Balija V."/>
            <person name="McCombie W.R."/>
            <person name="Chow T."/>
            <person name="Chen H."/>
            <person name="Chung M."/>
            <person name="Chen C."/>
            <person name="Shaw J."/>
            <person name="Wu H."/>
            <person name="Hsiao K."/>
            <person name="Chao Y."/>
            <person name="Chu M."/>
            <person name="Cheng C."/>
            <person name="Hour A."/>
            <person name="Lee P."/>
            <person name="Lin S."/>
            <person name="Lin Y."/>
            <person name="Liou J."/>
            <person name="Liu S."/>
            <person name="Hsing Y."/>
            <person name="Raghuvanshi S."/>
            <person name="Mohanty A."/>
            <person name="Bharti A.K."/>
            <person name="Gaur A."/>
            <person name="Gupta V."/>
            <person name="Kumar D."/>
            <person name="Ravi V."/>
            <person name="Vij S."/>
            <person name="Kapur A."/>
            <person name="Khurana P."/>
            <person name="Khurana P."/>
            <person name="Khurana J.P."/>
            <person name="Tyagi A.K."/>
            <person name="Gaikwad K."/>
            <person name="Singh A."/>
            <person name="Dalal V."/>
            <person name="Srivastava S."/>
            <person name="Dixit A."/>
            <person name="Pal A.K."/>
            <person name="Ghazi I.A."/>
            <person name="Yadav M."/>
            <person name="Pandit A."/>
            <person name="Bhargava A."/>
            <person name="Sureshbabu K."/>
            <person name="Batra K."/>
            <person name="Sharma T.R."/>
            <person name="Mohapatra T."/>
            <person name="Singh N.K."/>
            <person name="Messing J."/>
            <person name="Nelson A.B."/>
            <person name="Fuks G."/>
            <person name="Kavchok S."/>
            <person name="Keizer G."/>
            <person name="Linton E."/>
            <person name="Llaca V."/>
            <person name="Song R."/>
            <person name="Tanyolac B."/>
            <person name="Young S."/>
            <person name="Ho-Il K."/>
            <person name="Hahn J.H."/>
            <person name="Sangsakoo G."/>
            <person name="Vanavichit A."/>
            <person name="de Mattos Luiz.A.T."/>
            <person name="Zimmer P.D."/>
            <person name="Malone G."/>
            <person name="Dellagostin O."/>
            <person name="de Oliveira A.C."/>
            <person name="Bevan M."/>
            <person name="Bancroft I."/>
            <person name="Minx P."/>
            <person name="Cordum H."/>
            <person name="Wilson R."/>
            <person name="Cheng Z."/>
            <person name="Jin W."/>
            <person name="Jiang J."/>
            <person name="Leong S.A."/>
            <person name="Iwama H."/>
            <person name="Gojobori T."/>
            <person name="Itoh T."/>
            <person name="Niimura Y."/>
            <person name="Fujii Y."/>
            <person name="Habara T."/>
            <person name="Sakai H."/>
            <person name="Sato Y."/>
            <person name="Wilson G."/>
            <person name="Kumar K."/>
            <person name="McCouch S."/>
            <person name="Juretic N."/>
            <person name="Hoen D."/>
            <person name="Wright S."/>
            <person name="Bruskiewich R."/>
            <person name="Bureau T."/>
            <person name="Miyao A."/>
            <person name="Hirochika H."/>
            <person name="Nishikawa T."/>
            <person name="Kadowaki K."/>
            <person name="Sugiura M."/>
            <person name="Burr B."/>
            <person name="Sasaki T."/>
        </authorList>
    </citation>
    <scope>NUCLEOTIDE SEQUENCE [LARGE SCALE GENOMIC DNA]</scope>
    <source>
        <strain evidence="3">cv. Nipponbare</strain>
    </source>
</reference>
<feature type="compositionally biased region" description="Basic residues" evidence="1">
    <location>
        <begin position="45"/>
        <end position="60"/>
    </location>
</feature>
<evidence type="ECO:0000313" key="2">
    <source>
        <dbReference type="EMBL" id="AAX92877.1"/>
    </source>
</evidence>
<dbReference type="Proteomes" id="UP000000763">
    <property type="component" value="Chromosome 11"/>
</dbReference>
<accession>Q53PS9</accession>
<dbReference type="AlphaFoldDB" id="Q53PS9"/>
<feature type="compositionally biased region" description="Basic residues" evidence="1">
    <location>
        <begin position="1"/>
        <end position="10"/>
    </location>
</feature>
<evidence type="ECO:0000256" key="1">
    <source>
        <dbReference type="SAM" id="MobiDB-lite"/>
    </source>
</evidence>
<organism evidence="2 3">
    <name type="scientific">Oryza sativa subsp. japonica</name>
    <name type="common">Rice</name>
    <dbReference type="NCBI Taxonomy" id="39947"/>
    <lineage>
        <taxon>Eukaryota</taxon>
        <taxon>Viridiplantae</taxon>
        <taxon>Streptophyta</taxon>
        <taxon>Embryophyta</taxon>
        <taxon>Tracheophyta</taxon>
        <taxon>Spermatophyta</taxon>
        <taxon>Magnoliopsida</taxon>
        <taxon>Liliopsida</taxon>
        <taxon>Poales</taxon>
        <taxon>Poaceae</taxon>
        <taxon>BOP clade</taxon>
        <taxon>Oryzoideae</taxon>
        <taxon>Oryzeae</taxon>
        <taxon>Oryzinae</taxon>
        <taxon>Oryza</taxon>
        <taxon>Oryza sativa</taxon>
    </lineage>
</organism>
<proteinExistence type="predicted"/>
<feature type="region of interest" description="Disordered" evidence="1">
    <location>
        <begin position="1"/>
        <end position="113"/>
    </location>
</feature>
<dbReference type="EMBL" id="AC120528">
    <property type="protein sequence ID" value="AAX92877.1"/>
    <property type="molecule type" value="Genomic_DNA"/>
</dbReference>
<feature type="compositionally biased region" description="Basic residues" evidence="1">
    <location>
        <begin position="87"/>
        <end position="96"/>
    </location>
</feature>
<protein>
    <submittedName>
        <fullName evidence="2">Transposon protein, putative, unclassified</fullName>
    </submittedName>
</protein>
<feature type="compositionally biased region" description="Basic and acidic residues" evidence="1">
    <location>
        <begin position="61"/>
        <end position="77"/>
    </location>
</feature>
<sequence>MVAGGGHRHGGAAAERGEGKGEKRRWSTAHPRSTARGWTGSTAVRRSKRRRRRGRRRFRRAEKAGRRSSATEEREGDGASSIPAGRRCGKGRKRAREARGGRDESAISDLVGHGFEEEDYPVVDYESDLQTAMSTTVR</sequence>
<reference evidence="3" key="2">
    <citation type="journal article" date="2008" name="Nucleic Acids Res.">
        <title>The rice annotation project database (RAP-DB): 2008 update.</title>
        <authorList>
            <consortium name="The rice annotation project (RAP)"/>
        </authorList>
    </citation>
    <scope>GENOME REANNOTATION</scope>
    <source>
        <strain evidence="3">cv. Nipponbare</strain>
    </source>
</reference>
<feature type="compositionally biased region" description="Basic and acidic residues" evidence="1">
    <location>
        <begin position="15"/>
        <end position="25"/>
    </location>
</feature>
<name>Q53PS9_ORYSJ</name>